<feature type="binding site" evidence="15">
    <location>
        <position position="204"/>
    </location>
    <ligand>
        <name>Zn(2+)</name>
        <dbReference type="ChEBI" id="CHEBI:29105"/>
    </ligand>
</feature>
<keyword evidence="3" id="KW-0597">Phosphoprotein</keyword>
<feature type="region of interest" description="Disordered" evidence="16">
    <location>
        <begin position="1"/>
        <end position="30"/>
    </location>
</feature>
<dbReference type="eggNOG" id="KOG1905">
    <property type="taxonomic scope" value="Eukaryota"/>
</dbReference>
<comment type="caution">
    <text evidence="18">The sequence shown here is derived from an EMBL/GenBank/DDBJ whole genome shotgun (WGS) entry which is preliminary data.</text>
</comment>
<dbReference type="GO" id="GO:0070403">
    <property type="term" value="F:NAD+ binding"/>
    <property type="evidence" value="ECO:0007669"/>
    <property type="project" value="InterPro"/>
</dbReference>
<evidence type="ECO:0000256" key="16">
    <source>
        <dbReference type="SAM" id="MobiDB-lite"/>
    </source>
</evidence>
<gene>
    <name evidence="18" type="ORF">KGM_209390</name>
</gene>
<dbReference type="InterPro" id="IPR029035">
    <property type="entry name" value="DHS-like_NAD/FAD-binding_dom"/>
</dbReference>
<evidence type="ECO:0000256" key="1">
    <source>
        <dbReference type="ARBA" id="ARBA00001947"/>
    </source>
</evidence>
<dbReference type="InterPro" id="IPR050134">
    <property type="entry name" value="NAD-dep_sirtuin_deacylases"/>
</dbReference>
<feature type="compositionally biased region" description="Low complexity" evidence="16">
    <location>
        <begin position="582"/>
        <end position="611"/>
    </location>
</feature>
<feature type="binding site" evidence="15">
    <location>
        <position position="179"/>
    </location>
    <ligand>
        <name>Zn(2+)</name>
        <dbReference type="ChEBI" id="CHEBI:29105"/>
    </ligand>
</feature>
<proteinExistence type="inferred from homology"/>
<evidence type="ECO:0000256" key="7">
    <source>
        <dbReference type="ARBA" id="ARBA00023027"/>
    </source>
</evidence>
<dbReference type="FunFam" id="3.40.50.1220:FF:000038">
    <property type="entry name" value="NAD-dependent protein deacetylase sirtuin-6 isoform X2"/>
    <property type="match status" value="1"/>
</dbReference>
<keyword evidence="19" id="KW-1185">Reference proteome</keyword>
<keyword evidence="7" id="KW-0520">NAD</keyword>
<evidence type="ECO:0000313" key="19">
    <source>
        <dbReference type="Proteomes" id="UP000007151"/>
    </source>
</evidence>
<dbReference type="AlphaFoldDB" id="A0A212ET39"/>
<keyword evidence="5 15" id="KW-0479">Metal-binding</keyword>
<feature type="binding site" evidence="15">
    <location>
        <position position="176"/>
    </location>
    <ligand>
        <name>Zn(2+)</name>
        <dbReference type="ChEBI" id="CHEBI:29105"/>
    </ligand>
</feature>
<evidence type="ECO:0000256" key="9">
    <source>
        <dbReference type="ARBA" id="ARBA00041832"/>
    </source>
</evidence>
<feature type="region of interest" description="Disordered" evidence="16">
    <location>
        <begin position="324"/>
        <end position="408"/>
    </location>
</feature>
<evidence type="ECO:0000256" key="4">
    <source>
        <dbReference type="ARBA" id="ARBA00022679"/>
    </source>
</evidence>
<feature type="binding site" evidence="15">
    <location>
        <position position="207"/>
    </location>
    <ligand>
        <name>Zn(2+)</name>
        <dbReference type="ChEBI" id="CHEBI:29105"/>
    </ligand>
</feature>
<evidence type="ECO:0000256" key="10">
    <source>
        <dbReference type="ARBA" id="ARBA00043038"/>
    </source>
</evidence>
<dbReference type="Gene3D" id="2.20.28.200">
    <property type="match status" value="1"/>
</dbReference>
<feature type="compositionally biased region" description="Low complexity" evidence="16">
    <location>
        <begin position="352"/>
        <end position="363"/>
    </location>
</feature>
<dbReference type="GO" id="GO:0140861">
    <property type="term" value="P:DNA repair-dependent chromatin remodeling"/>
    <property type="evidence" value="ECO:0007669"/>
    <property type="project" value="UniProtKB-ARBA"/>
</dbReference>
<dbReference type="KEGG" id="dpl:KGM_209390"/>
<protein>
    <recommendedName>
        <fullName evidence="2">protein acetyllysine N-acetyltransferase</fullName>
        <ecNumber evidence="2">2.3.1.286</ecNumber>
    </recommendedName>
    <alternativeName>
        <fullName evidence="10">Regulatory protein SIR2 homolog 7</fullName>
    </alternativeName>
    <alternativeName>
        <fullName evidence="9">SIR2-like protein 7</fullName>
    </alternativeName>
</protein>
<organism evidence="18 19">
    <name type="scientific">Danaus plexippus plexippus</name>
    <dbReference type="NCBI Taxonomy" id="278856"/>
    <lineage>
        <taxon>Eukaryota</taxon>
        <taxon>Metazoa</taxon>
        <taxon>Ecdysozoa</taxon>
        <taxon>Arthropoda</taxon>
        <taxon>Hexapoda</taxon>
        <taxon>Insecta</taxon>
        <taxon>Pterygota</taxon>
        <taxon>Neoptera</taxon>
        <taxon>Endopterygota</taxon>
        <taxon>Lepidoptera</taxon>
        <taxon>Glossata</taxon>
        <taxon>Ditrysia</taxon>
        <taxon>Papilionoidea</taxon>
        <taxon>Nymphalidae</taxon>
        <taxon>Danainae</taxon>
        <taxon>Danaini</taxon>
        <taxon>Danaina</taxon>
        <taxon>Danaus</taxon>
        <taxon>Danaus</taxon>
    </lineage>
</organism>
<evidence type="ECO:0000256" key="13">
    <source>
        <dbReference type="ARBA" id="ARBA00051399"/>
    </source>
</evidence>
<dbReference type="FunFam" id="2.20.28.200:FF:000002">
    <property type="entry name" value="NAD-dependent deacetylase sirtuin-7"/>
    <property type="match status" value="1"/>
</dbReference>
<evidence type="ECO:0000256" key="5">
    <source>
        <dbReference type="ARBA" id="ARBA00022723"/>
    </source>
</evidence>
<feature type="domain" description="Deacetylase sirtuin-type" evidence="17">
    <location>
        <begin position="63"/>
        <end position="308"/>
    </location>
</feature>
<evidence type="ECO:0000256" key="14">
    <source>
        <dbReference type="ARBA" id="ARBA00052763"/>
    </source>
</evidence>
<dbReference type="InterPro" id="IPR003000">
    <property type="entry name" value="Sirtuin"/>
</dbReference>
<dbReference type="GO" id="GO:0046872">
    <property type="term" value="F:metal ion binding"/>
    <property type="evidence" value="ECO:0007669"/>
    <property type="project" value="UniProtKB-KW"/>
</dbReference>
<feature type="compositionally biased region" description="Low complexity" evidence="16">
    <location>
        <begin position="371"/>
        <end position="382"/>
    </location>
</feature>
<comment type="catalytic activity">
    <reaction evidence="12">
        <text>N(6)-succinyl-L-lysyl-[protein] + NAD(+) + H2O = 2''-O-succinyl-ADP-D-ribose + nicotinamide + L-lysyl-[protein]</text>
        <dbReference type="Rhea" id="RHEA:47668"/>
        <dbReference type="Rhea" id="RHEA-COMP:9752"/>
        <dbReference type="Rhea" id="RHEA-COMP:11877"/>
        <dbReference type="ChEBI" id="CHEBI:15377"/>
        <dbReference type="ChEBI" id="CHEBI:17154"/>
        <dbReference type="ChEBI" id="CHEBI:29969"/>
        <dbReference type="ChEBI" id="CHEBI:57540"/>
        <dbReference type="ChEBI" id="CHEBI:87830"/>
        <dbReference type="ChEBI" id="CHEBI:87832"/>
    </reaction>
    <physiologicalReaction direction="left-to-right" evidence="12">
        <dbReference type="Rhea" id="RHEA:47669"/>
    </physiologicalReaction>
</comment>
<dbReference type="EMBL" id="AGBW02012643">
    <property type="protein sequence ID" value="OWR44665.1"/>
    <property type="molecule type" value="Genomic_DNA"/>
</dbReference>
<dbReference type="GO" id="GO:0000785">
    <property type="term" value="C:chromatin"/>
    <property type="evidence" value="ECO:0007669"/>
    <property type="project" value="TreeGrafter"/>
</dbReference>
<dbReference type="Proteomes" id="UP000007151">
    <property type="component" value="Unassembled WGS sequence"/>
</dbReference>
<dbReference type="PANTHER" id="PTHR11085">
    <property type="entry name" value="NAD-DEPENDENT PROTEIN DEACYLASE SIRTUIN-5, MITOCHONDRIAL-RELATED"/>
    <property type="match status" value="1"/>
</dbReference>
<evidence type="ECO:0000256" key="6">
    <source>
        <dbReference type="ARBA" id="ARBA00022833"/>
    </source>
</evidence>
<keyword evidence="6 15" id="KW-0862">Zinc</keyword>
<evidence type="ECO:0000256" key="3">
    <source>
        <dbReference type="ARBA" id="ARBA00022553"/>
    </source>
</evidence>
<dbReference type="EC" id="2.3.1.286" evidence="2"/>
<dbReference type="PANTHER" id="PTHR11085:SF1">
    <property type="entry name" value="NAD-DEPENDENT PROTEIN DEACETYLASE SIRTUIN-7"/>
    <property type="match status" value="1"/>
</dbReference>
<feature type="compositionally biased region" description="Pro residues" evidence="16">
    <location>
        <begin position="383"/>
        <end position="402"/>
    </location>
</feature>
<dbReference type="Gene3D" id="3.40.50.1220">
    <property type="entry name" value="TPP-binding domain"/>
    <property type="match status" value="1"/>
</dbReference>
<feature type="active site" description="Proton acceptor" evidence="15">
    <location>
        <position position="168"/>
    </location>
</feature>
<dbReference type="STRING" id="278856.A0A212ET39"/>
<evidence type="ECO:0000313" key="18">
    <source>
        <dbReference type="EMBL" id="OWR44665.1"/>
    </source>
</evidence>
<dbReference type="Pfam" id="PF02146">
    <property type="entry name" value="SIR2"/>
    <property type="match status" value="1"/>
</dbReference>
<keyword evidence="4" id="KW-0808">Transferase</keyword>
<comment type="similarity">
    <text evidence="8">Belongs to the sirtuin family. Class IV subfamily.</text>
</comment>
<reference evidence="18 19" key="1">
    <citation type="journal article" date="2011" name="Cell">
        <title>The monarch butterfly genome yields insights into long-distance migration.</title>
        <authorList>
            <person name="Zhan S."/>
            <person name="Merlin C."/>
            <person name="Boore J.L."/>
            <person name="Reppert S.M."/>
        </authorList>
    </citation>
    <scope>NUCLEOTIDE SEQUENCE [LARGE SCALE GENOMIC DNA]</scope>
    <source>
        <strain evidence="18">F-2</strain>
    </source>
</reference>
<dbReference type="SUPFAM" id="SSF52467">
    <property type="entry name" value="DHS-like NAD/FAD-binding domain"/>
    <property type="match status" value="1"/>
</dbReference>
<comment type="catalytic activity">
    <reaction evidence="14">
        <text>N(6)-glutaryl-L-lysyl-[protein] + NAD(+) + H2O = 2''-O-glutaryl-ADP-D-ribose + nicotinamide + L-lysyl-[protein]</text>
        <dbReference type="Rhea" id="RHEA:47664"/>
        <dbReference type="Rhea" id="RHEA-COMP:9752"/>
        <dbReference type="Rhea" id="RHEA-COMP:11875"/>
        <dbReference type="ChEBI" id="CHEBI:15377"/>
        <dbReference type="ChEBI" id="CHEBI:17154"/>
        <dbReference type="ChEBI" id="CHEBI:29969"/>
        <dbReference type="ChEBI" id="CHEBI:57540"/>
        <dbReference type="ChEBI" id="CHEBI:87828"/>
        <dbReference type="ChEBI" id="CHEBI:87829"/>
    </reaction>
    <physiologicalReaction direction="left-to-right" evidence="14">
        <dbReference type="Rhea" id="RHEA:47665"/>
    </physiologicalReaction>
</comment>
<sequence>MAGREGVRSSARLSGGAAGAGGGAADEDVGAAEREAARVAAAALRRARALRAAERAREVEDTPRVLRDKCRRLARALRDAKHLVVYTGAGISTAADIPDYRGPRGVWTRLQRGETVGRVEVSRAQPTFTHMALTALWARGSLKFVVSQNCDGLHVRAGLPRRALAELHGDMFAERCAACRRVYLRAFDTTERTARHAHATRRLCHDCGRELRDTIVHFGERGRASWPLNWSGALRHAAAADVVLCLGSSLKVLRRYPRLWRMQSAPHQRPALYIVNLQWTPKDGVAALKINARCDAVMAQVARRLRLRVPRYCERADPLLAHAEPLAPPEAHTTRRPLLSIPRSSAEDDSDTSYYSLSSASATDSDDELPLCRLASRSSAACPSPPAPQPPQPPPSSPPPPPEDVKPSLRSFQISDSVQVSLQSGETTILLRAEHAPLEPPPAAARAATEALRRFRMVRPQGSVLAVNGFGTLTNGRRSCGLLPDGETEIKLEGRPPLKTEKEDPDGAATDGAWDFGDRLRRLLELSPRLGPYGDKMRRLKDEERRDEEASASLAAAIIRRAVLVCRAQLYPRSPHHHRPGRGSTAAASSARPATSAPSPAAAAARPSVRPTARRVRLVRAAILVPPLPVVRRDPLHAAGAPGVAPRARTPLPVRVLRTGRRGRASARPGPDPGRRRLVREGIQEGQKETAVAVARTRSGRPREACAVWWRCFIRICKSEMLIPVASLARAAEGGGCADVFIFVSVL</sequence>
<evidence type="ECO:0000256" key="12">
    <source>
        <dbReference type="ARBA" id="ARBA00051105"/>
    </source>
</evidence>
<evidence type="ECO:0000256" key="2">
    <source>
        <dbReference type="ARBA" id="ARBA00012928"/>
    </source>
</evidence>
<feature type="region of interest" description="Disordered" evidence="16">
    <location>
        <begin position="573"/>
        <end position="611"/>
    </location>
</feature>
<dbReference type="InterPro" id="IPR026590">
    <property type="entry name" value="Ssirtuin_cat_dom"/>
</dbReference>
<dbReference type="GO" id="GO:0035861">
    <property type="term" value="C:site of double-strand break"/>
    <property type="evidence" value="ECO:0007669"/>
    <property type="project" value="UniProtKB-ARBA"/>
</dbReference>
<evidence type="ECO:0000256" key="11">
    <source>
        <dbReference type="ARBA" id="ARBA00050237"/>
    </source>
</evidence>
<dbReference type="GO" id="GO:0010468">
    <property type="term" value="P:regulation of gene expression"/>
    <property type="evidence" value="ECO:0007669"/>
    <property type="project" value="UniProtKB-ARBA"/>
</dbReference>
<dbReference type="InParanoid" id="A0A212ET39"/>
<evidence type="ECO:0000256" key="15">
    <source>
        <dbReference type="PROSITE-ProRule" id="PRU00236"/>
    </source>
</evidence>
<evidence type="ECO:0000259" key="17">
    <source>
        <dbReference type="PROSITE" id="PS50305"/>
    </source>
</evidence>
<comment type="catalytic activity">
    <reaction evidence="11">
        <text>N(6)-decanoyl-L-lysyl-[protein] + NAD(+) + H2O = 2''-O-decanoyl-ADP-D-ribose + nicotinamide + L-lysyl-[protein]</text>
        <dbReference type="Rhea" id="RHEA:70631"/>
        <dbReference type="Rhea" id="RHEA-COMP:9752"/>
        <dbReference type="Rhea" id="RHEA-COMP:17932"/>
        <dbReference type="ChEBI" id="CHEBI:15377"/>
        <dbReference type="ChEBI" id="CHEBI:17154"/>
        <dbReference type="ChEBI" id="CHEBI:29969"/>
        <dbReference type="ChEBI" id="CHEBI:57540"/>
        <dbReference type="ChEBI" id="CHEBI:143222"/>
        <dbReference type="ChEBI" id="CHEBI:189688"/>
    </reaction>
    <physiologicalReaction direction="left-to-right" evidence="11">
        <dbReference type="Rhea" id="RHEA:70632"/>
    </physiologicalReaction>
</comment>
<dbReference type="GO" id="GO:0097372">
    <property type="term" value="F:histone H3K18 deacetylase activity, NAD-dependent"/>
    <property type="evidence" value="ECO:0007669"/>
    <property type="project" value="TreeGrafter"/>
</dbReference>
<evidence type="ECO:0000256" key="8">
    <source>
        <dbReference type="ARBA" id="ARBA00038170"/>
    </source>
</evidence>
<comment type="cofactor">
    <cofactor evidence="1">
        <name>Zn(2+)</name>
        <dbReference type="ChEBI" id="CHEBI:29105"/>
    </cofactor>
</comment>
<comment type="catalytic activity">
    <reaction evidence="13">
        <text>N(6)-propanoyl-L-lysyl-[protein] + NAD(+) + H2O = 3''-O-propanoyl-ADP-D-ribose + nicotinamide + L-lysyl-[protein]</text>
        <dbReference type="Rhea" id="RHEA:23500"/>
        <dbReference type="Rhea" id="RHEA-COMP:9752"/>
        <dbReference type="Rhea" id="RHEA-COMP:13758"/>
        <dbReference type="ChEBI" id="CHEBI:15377"/>
        <dbReference type="ChEBI" id="CHEBI:17154"/>
        <dbReference type="ChEBI" id="CHEBI:29969"/>
        <dbReference type="ChEBI" id="CHEBI:57540"/>
        <dbReference type="ChEBI" id="CHEBI:138019"/>
        <dbReference type="ChEBI" id="CHEBI:145015"/>
    </reaction>
    <physiologicalReaction direction="left-to-right" evidence="13">
        <dbReference type="Rhea" id="RHEA:23501"/>
    </physiologicalReaction>
</comment>
<name>A0A212ET39_DANPL</name>
<accession>A0A212ET39</accession>
<dbReference type="PROSITE" id="PS50305">
    <property type="entry name" value="SIRTUIN"/>
    <property type="match status" value="1"/>
</dbReference>
<dbReference type="GO" id="GO:0005634">
    <property type="term" value="C:nucleus"/>
    <property type="evidence" value="ECO:0007669"/>
    <property type="project" value="TreeGrafter"/>
</dbReference>